<dbReference type="Gene3D" id="3.30.450.40">
    <property type="match status" value="1"/>
</dbReference>
<accession>A0ABU1UUB3</accession>
<dbReference type="Proteomes" id="UP001253595">
    <property type="component" value="Unassembled WGS sequence"/>
</dbReference>
<evidence type="ECO:0000259" key="1">
    <source>
        <dbReference type="PROSITE" id="PS51833"/>
    </source>
</evidence>
<comment type="caution">
    <text evidence="2">The sequence shown here is derived from an EMBL/GenBank/DDBJ whole genome shotgun (WGS) entry which is preliminary data.</text>
</comment>
<organism evidence="2 3">
    <name type="scientific">Cellvibrio fibrivorans</name>
    <dbReference type="NCBI Taxonomy" id="126350"/>
    <lineage>
        <taxon>Bacteria</taxon>
        <taxon>Pseudomonadati</taxon>
        <taxon>Pseudomonadota</taxon>
        <taxon>Gammaproteobacteria</taxon>
        <taxon>Cellvibrionales</taxon>
        <taxon>Cellvibrionaceae</taxon>
        <taxon>Cellvibrio</taxon>
    </lineage>
</organism>
<dbReference type="PANTHER" id="PTHR33525:SF3">
    <property type="entry name" value="RIBONUCLEASE Y"/>
    <property type="match status" value="1"/>
</dbReference>
<dbReference type="Gene3D" id="1.10.3210.10">
    <property type="entry name" value="Hypothetical protein af1432"/>
    <property type="match status" value="1"/>
</dbReference>
<dbReference type="InterPro" id="IPR029016">
    <property type="entry name" value="GAF-like_dom_sf"/>
</dbReference>
<feature type="domain" description="HDOD" evidence="1">
    <location>
        <begin position="19"/>
        <end position="214"/>
    </location>
</feature>
<keyword evidence="3" id="KW-1185">Reference proteome</keyword>
<dbReference type="Pfam" id="PF08668">
    <property type="entry name" value="HDOD"/>
    <property type="match status" value="1"/>
</dbReference>
<evidence type="ECO:0000313" key="2">
    <source>
        <dbReference type="EMBL" id="MDR7088763.1"/>
    </source>
</evidence>
<proteinExistence type="predicted"/>
<dbReference type="InterPro" id="IPR052340">
    <property type="entry name" value="RNase_Y/CdgJ"/>
</dbReference>
<dbReference type="PROSITE" id="PS51833">
    <property type="entry name" value="HDOD"/>
    <property type="match status" value="1"/>
</dbReference>
<dbReference type="SUPFAM" id="SSF55781">
    <property type="entry name" value="GAF domain-like"/>
    <property type="match status" value="1"/>
</dbReference>
<reference evidence="2 3" key="1">
    <citation type="submission" date="2023-07" db="EMBL/GenBank/DDBJ databases">
        <title>Sorghum-associated microbial communities from plants grown in Nebraska, USA.</title>
        <authorList>
            <person name="Schachtman D."/>
        </authorList>
    </citation>
    <scope>NUCLEOTIDE SEQUENCE [LARGE SCALE GENOMIC DNA]</scope>
    <source>
        <strain evidence="2 3">BE190</strain>
    </source>
</reference>
<dbReference type="InterPro" id="IPR013976">
    <property type="entry name" value="HDOD"/>
</dbReference>
<dbReference type="EMBL" id="JAVDVX010000001">
    <property type="protein sequence ID" value="MDR7088763.1"/>
    <property type="molecule type" value="Genomic_DNA"/>
</dbReference>
<evidence type="ECO:0000313" key="3">
    <source>
        <dbReference type="Proteomes" id="UP001253595"/>
    </source>
</evidence>
<protein>
    <submittedName>
        <fullName evidence="2">HD-like signal output (HDOD) protein</fullName>
    </submittedName>
</protein>
<dbReference type="PANTHER" id="PTHR33525">
    <property type="match status" value="1"/>
</dbReference>
<sequence length="466" mass="52020">MTEIRGLEEWMTTLAEQELPTLNAVVREICELSENEKCRAEDLTKIILRDADLTSKVLKIANSVHYNPSFASIKTVSRAIVHLGFDNLRNITLATTLIENFLKGKPKTLLIQSLARSFHAAVQAKAMVPFLDGDKKEQVFIAALLRNISELALISTGRKVVENFIEARDQDPQAEHSLALEYLGVDTSLLSRHLIKDWTLGDLLSEACENHVHSSAAARAVNLGNQISTYIQRGMKSQEMQKICQQTANLCKISLDDAKKQILMMADEASVIAKIYGVEVLISSLPDPALIEQKEESAVKPDYLFQQQLNQIHKAMLAGDDFPKITQLSLAALHEGSGISRVAILVVDHKSKMLDVRYVVGKGTHLWRQRIKINLEQLHKGELLHEFLRTQQPLWYQPSSVQKDIGALQMMGATGAIFLAPLLLNKRLMALAYADAETGVLSARQFEEFQLIANQLNLMMRFSASS</sequence>
<gene>
    <name evidence="2" type="ORF">J2X05_000766</name>
</gene>
<dbReference type="RefSeq" id="WP_310068818.1">
    <property type="nucleotide sequence ID" value="NZ_JAVDVX010000001.1"/>
</dbReference>
<name>A0ABU1UUB3_9GAMM</name>
<dbReference type="SUPFAM" id="SSF109604">
    <property type="entry name" value="HD-domain/PDEase-like"/>
    <property type="match status" value="1"/>
</dbReference>